<sequence>MTEKQMFEIPTEMRDFAEKNVEQARVAYGQFMEFMSQAMNAWSSSGGPEAGNFKAIQDRAIAFAKENAERSFSLASDLAKAKDMQEVVTLQSRYVQTQMQTFGIQAQQLSWLMADAFRNMQNKAPKGWDPKDWTPKS</sequence>
<keyword evidence="3" id="KW-1185">Reference proteome</keyword>
<organism evidence="2 3">
    <name type="scientific">Methyloceanibacter marginalis</name>
    <dbReference type="NCBI Taxonomy" id="1774971"/>
    <lineage>
        <taxon>Bacteria</taxon>
        <taxon>Pseudomonadati</taxon>
        <taxon>Pseudomonadota</taxon>
        <taxon>Alphaproteobacteria</taxon>
        <taxon>Hyphomicrobiales</taxon>
        <taxon>Hyphomicrobiaceae</taxon>
        <taxon>Methyloceanibacter</taxon>
    </lineage>
</organism>
<evidence type="ECO:0000313" key="3">
    <source>
        <dbReference type="Proteomes" id="UP000095042"/>
    </source>
</evidence>
<feature type="domain" description="Phasin" evidence="1">
    <location>
        <begin position="30"/>
        <end position="117"/>
    </location>
</feature>
<dbReference type="RefSeq" id="WP_069624468.1">
    <property type="nucleotide sequence ID" value="NZ_LPWD01000335.1"/>
</dbReference>
<dbReference type="AlphaFoldDB" id="A0A1E3WA13"/>
<gene>
    <name evidence="2" type="ORF">AUC71_01835</name>
</gene>
<dbReference type="EMBL" id="LPWD01000335">
    <property type="protein sequence ID" value="ODS02352.1"/>
    <property type="molecule type" value="Genomic_DNA"/>
</dbReference>
<accession>A0A1E3WA13</accession>
<dbReference type="Proteomes" id="UP000095042">
    <property type="component" value="Unassembled WGS sequence"/>
</dbReference>
<protein>
    <recommendedName>
        <fullName evidence="1">Phasin domain-containing protein</fullName>
    </recommendedName>
</protein>
<comment type="caution">
    <text evidence="2">The sequence shown here is derived from an EMBL/GenBank/DDBJ whole genome shotgun (WGS) entry which is preliminary data.</text>
</comment>
<evidence type="ECO:0000313" key="2">
    <source>
        <dbReference type="EMBL" id="ODS02352.1"/>
    </source>
</evidence>
<dbReference type="OrthoDB" id="7856369at2"/>
<name>A0A1E3WA13_9HYPH</name>
<reference evidence="2 3" key="1">
    <citation type="journal article" date="2016" name="Environ. Microbiol.">
        <title>New Methyloceanibacter diversity from North Sea sediments includes methanotroph containing solely the soluble methane monooxygenase.</title>
        <authorList>
            <person name="Vekeman B."/>
            <person name="Kerckhof F.M."/>
            <person name="Cremers G."/>
            <person name="de Vos P."/>
            <person name="Vandamme P."/>
            <person name="Boon N."/>
            <person name="Op den Camp H.J."/>
            <person name="Heylen K."/>
        </authorList>
    </citation>
    <scope>NUCLEOTIDE SEQUENCE [LARGE SCALE GENOMIC DNA]</scope>
    <source>
        <strain evidence="2 3">R-67177</strain>
    </source>
</reference>
<proteinExistence type="predicted"/>
<dbReference type="InterPro" id="IPR018968">
    <property type="entry name" value="Phasin"/>
</dbReference>
<evidence type="ECO:0000259" key="1">
    <source>
        <dbReference type="Pfam" id="PF09361"/>
    </source>
</evidence>
<dbReference type="Pfam" id="PF09361">
    <property type="entry name" value="Phasin_2"/>
    <property type="match status" value="1"/>
</dbReference>